<feature type="chain" id="PRO_5046862180" evidence="2">
    <location>
        <begin position="23"/>
        <end position="845"/>
    </location>
</feature>
<protein>
    <submittedName>
        <fullName evidence="4">Glycosyl hydrolase 115 family protein</fullName>
    </submittedName>
</protein>
<dbReference type="PANTHER" id="PTHR37842">
    <property type="match status" value="1"/>
</dbReference>
<accession>A0ABT4WDU9</accession>
<dbReference type="InterPro" id="IPR041437">
    <property type="entry name" value="GH115_C"/>
</dbReference>
<dbReference type="Pfam" id="PF15979">
    <property type="entry name" value="Glyco_hydro_115"/>
    <property type="match status" value="1"/>
</dbReference>
<dbReference type="Gene3D" id="3.30.379.10">
    <property type="entry name" value="Chitobiase/beta-hexosaminidase domain 2-like"/>
    <property type="match status" value="1"/>
</dbReference>
<evidence type="ECO:0000259" key="3">
    <source>
        <dbReference type="Pfam" id="PF17829"/>
    </source>
</evidence>
<dbReference type="Gene3D" id="1.20.58.2150">
    <property type="match status" value="1"/>
</dbReference>
<dbReference type="RefSeq" id="WP_271336462.1">
    <property type="nucleotide sequence ID" value="NZ_JAMZNK010000021.1"/>
</dbReference>
<sequence length="845" mass="96896">MKRFSIFIIILILICTCIPSRAAQPFITKERTPDVIALKEKNSSLSFLVNSGLDAGIFRAINNLQSDFEKITGSRPLIFNQNPNQSSPLIIIGMIGTNSVIDELIKQKKIDGKLLKGKNEKFIIQNVKNPFRGVEEAVVIAGSDKRGTIYGIYELSRQIGVSPWYYWADVPIEKKENIYFLKGIYSDGEPAVKYRGIFLNDEAPSLSGWSKATFGGFSSKFYEKVFELLLRLKANYIWPAMWGSAFYDDDPASGPLANEMGIVMGTSHHEPMALAQTDWHRYIKKNNLPNIWDYTKNKEVLDQFWKSGIKRSKNWEKVVTVGMRGDGDEAMSEGTNISLLENIVKEQRRIIAEETGKNPKKTQQVWALYKEVQDYYDQGMRFPDDVTLLFCDDNWGNVRKLPDLTKPLHKGGYGMYYHFDYVGGPRNSKWINISPIQRVWEQMNLTYSHGVDKIWIVNVGDLKPMEFPVSFFLDMAWSPEKFNSQNLLEFTEKWAAEQFGAKHAKEIAGILNTYPKFNRRVTPEMLDSSTYSLDNYNEFETVVNDYKNLALDAYRIYNDIPTEYRDAYFQLVLYPVDACSNLYEMYHAQAKNKKLAAEGNVLANSYADKVKVYFERDSILQNKYNNEIAGGKWTHIMDQMRIGYKAWHDSPKNILPQITYVSKPNKPAAKVFREKDGYVSIEAEHFSQLNNSEKIHWEVIPDFGKTKSGITTFPQQIYPGTGENIFVEYEIDFVSTGEFNVELLLAPTLNFNSNKGLRYEISFDGEKPKLVNFNGKYRGELGKWQAEHLIHSSTKHIISKAGKHTMRFRVLDPGIVLEKILIDTGGLKPAYLGAPESDIFYQDKF</sequence>
<evidence type="ECO:0000256" key="1">
    <source>
        <dbReference type="ARBA" id="ARBA00022801"/>
    </source>
</evidence>
<organism evidence="4 5">
    <name type="scientific">Flavobacterium azizsancarii</name>
    <dbReference type="NCBI Taxonomy" id="2961580"/>
    <lineage>
        <taxon>Bacteria</taxon>
        <taxon>Pseudomonadati</taxon>
        <taxon>Bacteroidota</taxon>
        <taxon>Flavobacteriia</taxon>
        <taxon>Flavobacteriales</taxon>
        <taxon>Flavobacteriaceae</taxon>
        <taxon>Flavobacterium</taxon>
    </lineage>
</organism>
<comment type="caution">
    <text evidence="4">The sequence shown here is derived from an EMBL/GenBank/DDBJ whole genome shotgun (WGS) entry which is preliminary data.</text>
</comment>
<dbReference type="PANTHER" id="PTHR37842:SF2">
    <property type="entry name" value="GYLCOSYL HYDROLASE 115 C-TERMINAL DOMAIN-CONTAINING PROTEIN"/>
    <property type="match status" value="1"/>
</dbReference>
<evidence type="ECO:0000313" key="5">
    <source>
        <dbReference type="Proteomes" id="UP001212170"/>
    </source>
</evidence>
<dbReference type="InterPro" id="IPR029018">
    <property type="entry name" value="Hex-like_dom2"/>
</dbReference>
<dbReference type="InterPro" id="IPR031924">
    <property type="entry name" value="GH115"/>
</dbReference>
<name>A0ABT4WDU9_9FLAO</name>
<dbReference type="Gene3D" id="2.60.120.1620">
    <property type="match status" value="1"/>
</dbReference>
<dbReference type="InterPro" id="IPR042301">
    <property type="entry name" value="GH115_sf"/>
</dbReference>
<evidence type="ECO:0000313" key="4">
    <source>
        <dbReference type="EMBL" id="MDA6070647.1"/>
    </source>
</evidence>
<dbReference type="EMBL" id="JAMZNK010000021">
    <property type="protein sequence ID" value="MDA6070647.1"/>
    <property type="molecule type" value="Genomic_DNA"/>
</dbReference>
<dbReference type="Gene3D" id="3.20.20.520">
    <property type="entry name" value="Glycosyl hydrolase family 115"/>
    <property type="match status" value="1"/>
</dbReference>
<dbReference type="Pfam" id="PF17829">
    <property type="entry name" value="GH115_C"/>
    <property type="match status" value="1"/>
</dbReference>
<feature type="signal peptide" evidence="2">
    <location>
        <begin position="1"/>
        <end position="22"/>
    </location>
</feature>
<dbReference type="GO" id="GO:0016787">
    <property type="term" value="F:hydrolase activity"/>
    <property type="evidence" value="ECO:0007669"/>
    <property type="project" value="UniProtKB-KW"/>
</dbReference>
<proteinExistence type="predicted"/>
<evidence type="ECO:0000256" key="2">
    <source>
        <dbReference type="SAM" id="SignalP"/>
    </source>
</evidence>
<reference evidence="4 5" key="1">
    <citation type="journal article" date="2023" name="Chemosphere">
        <title>Whole genome analysis of Flavobacterium aziz-sancarii sp. nov., isolated from Ardley Island (Antarctica), revealed a rich resistome and bioremediation potential.</title>
        <authorList>
            <person name="Otur C."/>
            <person name="Okay S."/>
            <person name="Kurt-Kizildogan A."/>
        </authorList>
    </citation>
    <scope>NUCLEOTIDE SEQUENCE [LARGE SCALE GENOMIC DNA]</scope>
    <source>
        <strain evidence="4 5">AC</strain>
    </source>
</reference>
<dbReference type="SUPFAM" id="SSF55545">
    <property type="entry name" value="beta-N-acetylhexosaminidase-like domain"/>
    <property type="match status" value="1"/>
</dbReference>
<keyword evidence="1 4" id="KW-0378">Hydrolase</keyword>
<gene>
    <name evidence="4" type="ORF">NJT12_13545</name>
</gene>
<keyword evidence="5" id="KW-1185">Reference proteome</keyword>
<feature type="domain" description="Gylcosyl hydrolase 115 C-terminal" evidence="3">
    <location>
        <begin position="672"/>
        <end position="836"/>
    </location>
</feature>
<dbReference type="Proteomes" id="UP001212170">
    <property type="component" value="Unassembled WGS sequence"/>
</dbReference>
<keyword evidence="2" id="KW-0732">Signal</keyword>